<evidence type="ECO:0000256" key="1">
    <source>
        <dbReference type="ARBA" id="ARBA00022729"/>
    </source>
</evidence>
<name>A0ABW9JHT9_9SPHI</name>
<dbReference type="Pfam" id="PF13205">
    <property type="entry name" value="Big_5"/>
    <property type="match status" value="1"/>
</dbReference>
<dbReference type="Pfam" id="PF18962">
    <property type="entry name" value="Por_Secre_tail"/>
    <property type="match status" value="1"/>
</dbReference>
<dbReference type="Pfam" id="PF13517">
    <property type="entry name" value="FG-GAP_3"/>
    <property type="match status" value="2"/>
</dbReference>
<evidence type="ECO:0000256" key="2">
    <source>
        <dbReference type="SAM" id="SignalP"/>
    </source>
</evidence>
<dbReference type="NCBIfam" id="TIGR04183">
    <property type="entry name" value="Por_Secre_tail"/>
    <property type="match status" value="1"/>
</dbReference>
<dbReference type="EMBL" id="SRMP02000005">
    <property type="protein sequence ID" value="MFN0290763.1"/>
    <property type="molecule type" value="Genomic_DNA"/>
</dbReference>
<proteinExistence type="predicted"/>
<gene>
    <name evidence="6" type="ORF">E5L68_005140</name>
</gene>
<evidence type="ECO:0000259" key="3">
    <source>
        <dbReference type="Pfam" id="PF13205"/>
    </source>
</evidence>
<dbReference type="InterPro" id="IPR026444">
    <property type="entry name" value="Secre_tail"/>
</dbReference>
<feature type="chain" id="PRO_5047268114" evidence="2">
    <location>
        <begin position="21"/>
        <end position="1230"/>
    </location>
</feature>
<feature type="domain" description="SbsA Ig-like" evidence="3">
    <location>
        <begin position="341"/>
        <end position="446"/>
    </location>
</feature>
<dbReference type="SUPFAM" id="SSF69318">
    <property type="entry name" value="Integrin alpha N-terminal domain"/>
    <property type="match status" value="1"/>
</dbReference>
<dbReference type="RefSeq" id="WP_138729981.1">
    <property type="nucleotide sequence ID" value="NZ_SRMP02000005.1"/>
</dbReference>
<dbReference type="Pfam" id="PF19078">
    <property type="entry name" value="Big_12"/>
    <property type="match status" value="2"/>
</dbReference>
<dbReference type="InterPro" id="IPR032812">
    <property type="entry name" value="SbsA_Ig"/>
</dbReference>
<feature type="domain" description="Bacterial Ig-like" evidence="5">
    <location>
        <begin position="734"/>
        <end position="835"/>
    </location>
</feature>
<dbReference type="InterPro" id="IPR044048">
    <property type="entry name" value="Big_12"/>
</dbReference>
<feature type="domain" description="Secretion system C-terminal sorting" evidence="4">
    <location>
        <begin position="1157"/>
        <end position="1228"/>
    </location>
</feature>
<dbReference type="Proteomes" id="UP001517367">
    <property type="component" value="Unassembled WGS sequence"/>
</dbReference>
<keyword evidence="7" id="KW-1185">Reference proteome</keyword>
<feature type="domain" description="Bacterial Ig-like" evidence="5">
    <location>
        <begin position="954"/>
        <end position="1047"/>
    </location>
</feature>
<dbReference type="PANTHER" id="PTHR44103">
    <property type="entry name" value="PROPROTEIN CONVERTASE P"/>
    <property type="match status" value="1"/>
</dbReference>
<accession>A0ABW9JHT9</accession>
<protein>
    <submittedName>
        <fullName evidence="6">Ig-like domain-containing protein</fullName>
    </submittedName>
</protein>
<evidence type="ECO:0000313" key="7">
    <source>
        <dbReference type="Proteomes" id="UP001517367"/>
    </source>
</evidence>
<organism evidence="6 7">
    <name type="scientific">Pedobacter helvus</name>
    <dbReference type="NCBI Taxonomy" id="2563444"/>
    <lineage>
        <taxon>Bacteria</taxon>
        <taxon>Pseudomonadati</taxon>
        <taxon>Bacteroidota</taxon>
        <taxon>Sphingobacteriia</taxon>
        <taxon>Sphingobacteriales</taxon>
        <taxon>Sphingobacteriaceae</taxon>
        <taxon>Pedobacter</taxon>
    </lineage>
</organism>
<sequence>MKKTLLILLTVMASYGFLQAQTFSSSSLPIADTGTATLAGIRLGDFDGDGDMDILTQDGGAETEVTLWKNDGAGNYTSSTAIAAGISGLAVAFTSVRIADFDNDGDLDFYQRISGANNDIFLENNGTGSFSVGTLPLTDTGITNFALIQVGDFDSDGDVDILTQEGGAATAVTLWTNNGSGSFTGTEAVASGFTGLNIGFTSVRIADFDNDGDLDYYQRISGGSNDIYMVNNGSGIFSIGTLPLPDSGTNNHAFIQVGDFDNDGDIDFLTQEGGMGAAVTFLKNNGAGNYSSAVVIAAGVTDLNLSHVSLRLGDYDNDGDLDFLLRLSGLGNDMYYQNQGAPPTLTSFTPAANGTAGANDNLMLTFSHSSTLSKGAGSISIREDNGDGNYSNDAIFESFAVGDTRVSLSGNATASTVTINPNGSFASGKNYYVVIAPSAFVDAGGKGFVTKVGGRLHPGMPDPFRRNAENSLKGLVDRTLMSFSTLSSTPTVTGVTSSTANGAYKVGDIIAVSVNFSEAVTVTGTPQITLETGATDRTINYASGSGTSTLTFNYTVQTGDNSTDLDYTTTTALALNGGAIKSVANSSANLTLPSPGAANSLAANKNIVVDGVLPTVNGVTSSTANGAYKIGDVIAIHVNFSETVNVTGTPQITLETGTTDRTINYASGSGTSTLTFNYTVQGGDNTSDLDYISTLALVLNSGTIRDAANNNAVLLLPSPGTAGSLGTNKAIVIDGVRPTATITLSNNGLVKGETTLVTFTFSEAVSDFTSADLTFSNGSFGTISSSDGGITWTTTFTPTDNLEDATNVIILNNTGVQDLVGNAGTGNTQSNNFTIDTKSPTVASVMVPANGSYKIGDNLDFTVNFSEAVTVSVHCGTPTIAISLGTGTVYANYVSGSGTSALLFRHVVAEGEQDANGIALTSLTLNGGLLNDIVGNNPVLTLNSVASTANVLVDGVRPTVTISSSVGASGTTTATSPIPFTITFSEAVTDFSLADISLTNGTAGNFSGSGTSYNFNVTPMANGNVTVNVLANVATDAVGNNNSAAAAFTINYLNTLPVVLVDFNVKKENNAAKLQWQTATETNNKGFEIYRSGDDKQWVKIGGIDAKGSSSIYAFADKQPLNGNNYYKLVQLDLDGTPTELGERALSFALSAVGLRVYPNPTAGKVTLSFGAGKYQKVSIIGLDGKVLNTASVLPSQTQVRLDLSAYTSGIYFVKLSGAIGVETQKLIKK</sequence>
<comment type="caution">
    <text evidence="6">The sequence shown here is derived from an EMBL/GenBank/DDBJ whole genome shotgun (WGS) entry which is preliminary data.</text>
</comment>
<evidence type="ECO:0000259" key="4">
    <source>
        <dbReference type="Pfam" id="PF18962"/>
    </source>
</evidence>
<evidence type="ECO:0000313" key="6">
    <source>
        <dbReference type="EMBL" id="MFN0290763.1"/>
    </source>
</evidence>
<dbReference type="InterPro" id="IPR013517">
    <property type="entry name" value="FG-GAP"/>
</dbReference>
<evidence type="ECO:0000259" key="5">
    <source>
        <dbReference type="Pfam" id="PF19078"/>
    </source>
</evidence>
<dbReference type="InterPro" id="IPR028994">
    <property type="entry name" value="Integrin_alpha_N"/>
</dbReference>
<keyword evidence="1 2" id="KW-0732">Signal</keyword>
<reference evidence="6 7" key="1">
    <citation type="submission" date="2024-12" db="EMBL/GenBank/DDBJ databases">
        <authorList>
            <person name="Hu S."/>
        </authorList>
    </citation>
    <scope>NUCLEOTIDE SEQUENCE [LARGE SCALE GENOMIC DNA]</scope>
    <source>
        <strain evidence="6 7">P-25</strain>
    </source>
</reference>
<dbReference type="PANTHER" id="PTHR44103:SF1">
    <property type="entry name" value="PROPROTEIN CONVERTASE P"/>
    <property type="match status" value="1"/>
</dbReference>
<feature type="signal peptide" evidence="2">
    <location>
        <begin position="1"/>
        <end position="20"/>
    </location>
</feature>